<gene>
    <name evidence="1" type="ORF">HycuGV_00124</name>
</gene>
<dbReference type="Proteomes" id="UP000831479">
    <property type="component" value="Segment"/>
</dbReference>
<dbReference type="EMBL" id="MH923363">
    <property type="protein sequence ID" value="QBQ01677.1"/>
    <property type="molecule type" value="Genomic_DNA"/>
</dbReference>
<sequence length="51" mass="6152">MASTNQAVLDSFKYIEQDGEMYVYQNRNTGDRVRLSYKLPDPYTDRYLVYY</sequence>
<protein>
    <submittedName>
        <fullName evidence="1">AgseGVORF125-like protein</fullName>
    </submittedName>
</protein>
<name>A0AAF1D2B9_9BBAC</name>
<proteinExistence type="predicted"/>
<evidence type="ECO:0000313" key="1">
    <source>
        <dbReference type="EMBL" id="QBQ01677.1"/>
    </source>
</evidence>
<accession>A0AAF1D2B9</accession>
<reference evidence="1" key="1">
    <citation type="journal article" date="2019" name="Genomics">
        <title>Genome sequence analysis and organization of the Hyphantria cunea granulovirus (HycuGV-Hc1) from Turkey.</title>
        <authorList>
            <person name="Gencer D."/>
            <person name="Bayramoglu Z."/>
            <person name="Nalcacioglu R."/>
            <person name="Demirbag Z."/>
            <person name="Demir I."/>
        </authorList>
    </citation>
    <scope>NUCLEOTIDE SEQUENCE</scope>
    <source>
        <strain evidence="1">Hc1</strain>
    </source>
</reference>
<evidence type="ECO:0000313" key="2">
    <source>
        <dbReference type="Proteomes" id="UP000831479"/>
    </source>
</evidence>
<keyword evidence="2" id="KW-1185">Reference proteome</keyword>
<organism evidence="1 2">
    <name type="scientific">Hyphantria cunea granulovirus</name>
    <dbReference type="NCBI Taxonomy" id="307448"/>
    <lineage>
        <taxon>Viruses</taxon>
        <taxon>Viruses incertae sedis</taxon>
        <taxon>Naldaviricetes</taxon>
        <taxon>Lefavirales</taxon>
        <taxon>Baculoviridae</taxon>
        <taxon>Betabaculovirus</taxon>
        <taxon>Betabaculovirus hycuneae</taxon>
    </lineage>
</organism>